<protein>
    <submittedName>
        <fullName evidence="1">Uncharacterized protein</fullName>
    </submittedName>
</protein>
<dbReference type="EMBL" id="KZ503404">
    <property type="protein sequence ID" value="PKU64676.1"/>
    <property type="molecule type" value="Genomic_DNA"/>
</dbReference>
<dbReference type="AlphaFoldDB" id="A0A2I0VMP0"/>
<keyword evidence="2" id="KW-1185">Reference proteome</keyword>
<evidence type="ECO:0000313" key="2">
    <source>
        <dbReference type="Proteomes" id="UP000233837"/>
    </source>
</evidence>
<dbReference type="Proteomes" id="UP000233837">
    <property type="component" value="Unassembled WGS sequence"/>
</dbReference>
<proteinExistence type="predicted"/>
<accession>A0A2I0VMP0</accession>
<evidence type="ECO:0000313" key="1">
    <source>
        <dbReference type="EMBL" id="PKU64676.1"/>
    </source>
</evidence>
<reference evidence="1 2" key="2">
    <citation type="journal article" date="2017" name="Nature">
        <title>The Apostasia genome and the evolution of orchids.</title>
        <authorList>
            <person name="Zhang G.Q."/>
            <person name="Liu K.W."/>
            <person name="Li Z."/>
            <person name="Lohaus R."/>
            <person name="Hsiao Y.Y."/>
            <person name="Niu S.C."/>
            <person name="Wang J.Y."/>
            <person name="Lin Y.C."/>
            <person name="Xu Q."/>
            <person name="Chen L.J."/>
            <person name="Yoshida K."/>
            <person name="Fujiwara S."/>
            <person name="Wang Z.W."/>
            <person name="Zhang Y.Q."/>
            <person name="Mitsuda N."/>
            <person name="Wang M."/>
            <person name="Liu G.H."/>
            <person name="Pecoraro L."/>
            <person name="Huang H.X."/>
            <person name="Xiao X.J."/>
            <person name="Lin M."/>
            <person name="Wu X.Y."/>
            <person name="Wu W.L."/>
            <person name="Chen Y.Y."/>
            <person name="Chang S.B."/>
            <person name="Sakamoto S."/>
            <person name="Ohme-Takagi M."/>
            <person name="Yagi M."/>
            <person name="Zeng S.J."/>
            <person name="Shen C.Y."/>
            <person name="Yeh C.M."/>
            <person name="Luo Y.B."/>
            <person name="Tsai W.C."/>
            <person name="Van de Peer Y."/>
            <person name="Liu Z.J."/>
        </authorList>
    </citation>
    <scope>NUCLEOTIDE SEQUENCE [LARGE SCALE GENOMIC DNA]</scope>
    <source>
        <tissue evidence="1">The whole plant</tissue>
    </source>
</reference>
<name>A0A2I0VMP0_9ASPA</name>
<gene>
    <name evidence="1" type="ORF">MA16_Dca014530</name>
</gene>
<organism evidence="1 2">
    <name type="scientific">Dendrobium catenatum</name>
    <dbReference type="NCBI Taxonomy" id="906689"/>
    <lineage>
        <taxon>Eukaryota</taxon>
        <taxon>Viridiplantae</taxon>
        <taxon>Streptophyta</taxon>
        <taxon>Embryophyta</taxon>
        <taxon>Tracheophyta</taxon>
        <taxon>Spermatophyta</taxon>
        <taxon>Magnoliopsida</taxon>
        <taxon>Liliopsida</taxon>
        <taxon>Asparagales</taxon>
        <taxon>Orchidaceae</taxon>
        <taxon>Epidendroideae</taxon>
        <taxon>Malaxideae</taxon>
        <taxon>Dendrobiinae</taxon>
        <taxon>Dendrobium</taxon>
    </lineage>
</organism>
<sequence>MDGRGWEIGKWKERTWRAIGKVFGSCWMVSKWKGTSSQWSMSSKLASSCFRLGPRWGTTEAHSPLVSIAAGQGLGDLERPMGMWVMTTPSPSIPISSSHSEGKSRSFKEALAGYSSSSMKLKFILLSFKGFLALLFEDFMEAVKDTNVVDHLVGPEGEMMNVALEDGEFVSSGHHLLPSSCVKKLVVVAIDNWEEDGKFMEDDNPELHRGHSYDGLVTLVPLGLLTGVVDWSSDLSVFVAEGLILCFSPTYLDAEVNGGIKAGFISILEGVGLYSGGLCYDGIMYSSNMLNMRLFRGGSCADWVYFVVFPTGGSSLIAGFIG</sequence>
<reference evidence="1 2" key="1">
    <citation type="journal article" date="2016" name="Sci. Rep.">
        <title>The Dendrobium catenatum Lindl. genome sequence provides insights into polysaccharide synthase, floral development and adaptive evolution.</title>
        <authorList>
            <person name="Zhang G.Q."/>
            <person name="Xu Q."/>
            <person name="Bian C."/>
            <person name="Tsai W.C."/>
            <person name="Yeh C.M."/>
            <person name="Liu K.W."/>
            <person name="Yoshida K."/>
            <person name="Zhang L.S."/>
            <person name="Chang S.B."/>
            <person name="Chen F."/>
            <person name="Shi Y."/>
            <person name="Su Y.Y."/>
            <person name="Zhang Y.Q."/>
            <person name="Chen L.J."/>
            <person name="Yin Y."/>
            <person name="Lin M."/>
            <person name="Huang H."/>
            <person name="Deng H."/>
            <person name="Wang Z.W."/>
            <person name="Zhu S.L."/>
            <person name="Zhao X."/>
            <person name="Deng C."/>
            <person name="Niu S.C."/>
            <person name="Huang J."/>
            <person name="Wang M."/>
            <person name="Liu G.H."/>
            <person name="Yang H.J."/>
            <person name="Xiao X.J."/>
            <person name="Hsiao Y.Y."/>
            <person name="Wu W.L."/>
            <person name="Chen Y.Y."/>
            <person name="Mitsuda N."/>
            <person name="Ohme-Takagi M."/>
            <person name="Luo Y.B."/>
            <person name="Van de Peer Y."/>
            <person name="Liu Z.J."/>
        </authorList>
    </citation>
    <scope>NUCLEOTIDE SEQUENCE [LARGE SCALE GENOMIC DNA]</scope>
    <source>
        <tissue evidence="1">The whole plant</tissue>
    </source>
</reference>